<protein>
    <recommendedName>
        <fullName evidence="1">Reverse transcriptase domain-containing protein</fullName>
    </recommendedName>
</protein>
<keyword evidence="3" id="KW-1185">Reference proteome</keyword>
<dbReference type="EMBL" id="BMAO01015716">
    <property type="protein sequence ID" value="GFR03714.1"/>
    <property type="molecule type" value="Genomic_DNA"/>
</dbReference>
<dbReference type="InterPro" id="IPR000477">
    <property type="entry name" value="RT_dom"/>
</dbReference>
<accession>A0A8X6LE22</accession>
<dbReference type="Pfam" id="PF00078">
    <property type="entry name" value="RVT_1"/>
    <property type="match status" value="1"/>
</dbReference>
<organism evidence="2 3">
    <name type="scientific">Trichonephila clavata</name>
    <name type="common">Joro spider</name>
    <name type="synonym">Nephila clavata</name>
    <dbReference type="NCBI Taxonomy" id="2740835"/>
    <lineage>
        <taxon>Eukaryota</taxon>
        <taxon>Metazoa</taxon>
        <taxon>Ecdysozoa</taxon>
        <taxon>Arthropoda</taxon>
        <taxon>Chelicerata</taxon>
        <taxon>Arachnida</taxon>
        <taxon>Araneae</taxon>
        <taxon>Araneomorphae</taxon>
        <taxon>Entelegynae</taxon>
        <taxon>Araneoidea</taxon>
        <taxon>Nephilidae</taxon>
        <taxon>Trichonephila</taxon>
    </lineage>
</organism>
<evidence type="ECO:0000313" key="2">
    <source>
        <dbReference type="EMBL" id="GFR03714.1"/>
    </source>
</evidence>
<dbReference type="AlphaFoldDB" id="A0A8X6LE22"/>
<reference evidence="2" key="1">
    <citation type="submission" date="2020-07" db="EMBL/GenBank/DDBJ databases">
        <title>Multicomponent nature underlies the extraordinary mechanical properties of spider dragline silk.</title>
        <authorList>
            <person name="Kono N."/>
            <person name="Nakamura H."/>
            <person name="Mori M."/>
            <person name="Yoshida Y."/>
            <person name="Ohtoshi R."/>
            <person name="Malay A.D."/>
            <person name="Moran D.A.P."/>
            <person name="Tomita M."/>
            <person name="Numata K."/>
            <person name="Arakawa K."/>
        </authorList>
    </citation>
    <scope>NUCLEOTIDE SEQUENCE</scope>
</reference>
<name>A0A8X6LE22_TRICU</name>
<proteinExistence type="predicted"/>
<gene>
    <name evidence="2" type="ORF">TNCT_299371</name>
</gene>
<feature type="domain" description="Reverse transcriptase" evidence="1">
    <location>
        <begin position="1"/>
        <end position="68"/>
    </location>
</feature>
<evidence type="ECO:0000313" key="3">
    <source>
        <dbReference type="Proteomes" id="UP000887116"/>
    </source>
</evidence>
<sequence>MERIVLSRLSTFLYENNLIHPDQFGFRKGHCTMDQVLHNSQIIRDDHNLRPTNHTVAAFLDLSNAFDRPGERNCLQIFQHFQNQGESSVLAC</sequence>
<evidence type="ECO:0000259" key="1">
    <source>
        <dbReference type="Pfam" id="PF00078"/>
    </source>
</evidence>
<comment type="caution">
    <text evidence="2">The sequence shown here is derived from an EMBL/GenBank/DDBJ whole genome shotgun (WGS) entry which is preliminary data.</text>
</comment>
<dbReference type="Proteomes" id="UP000887116">
    <property type="component" value="Unassembled WGS sequence"/>
</dbReference>
<dbReference type="OrthoDB" id="6436989at2759"/>